<evidence type="ECO:0000313" key="3">
    <source>
        <dbReference type="Proteomes" id="UP000594205"/>
    </source>
</evidence>
<feature type="compositionally biased region" description="Low complexity" evidence="1">
    <location>
        <begin position="82"/>
        <end position="93"/>
    </location>
</feature>
<feature type="compositionally biased region" description="Polar residues" evidence="1">
    <location>
        <begin position="69"/>
        <end position="81"/>
    </location>
</feature>
<proteinExistence type="predicted"/>
<gene>
    <name evidence="2" type="ORF">IM697_14105</name>
</gene>
<evidence type="ECO:0000313" key="2">
    <source>
        <dbReference type="EMBL" id="QOV39420.1"/>
    </source>
</evidence>
<feature type="region of interest" description="Disordered" evidence="1">
    <location>
        <begin position="1"/>
        <end position="104"/>
    </location>
</feature>
<dbReference type="AlphaFoldDB" id="A0A7M2SSS7"/>
<feature type="compositionally biased region" description="Low complexity" evidence="1">
    <location>
        <begin position="27"/>
        <end position="63"/>
    </location>
</feature>
<name>A0A7M2SSS7_9ACTN</name>
<accession>A0A7M2SSS7</accession>
<organism evidence="2 3">
    <name type="scientific">Streptomyces ferrugineus</name>
    <dbReference type="NCBI Taxonomy" id="1413221"/>
    <lineage>
        <taxon>Bacteria</taxon>
        <taxon>Bacillati</taxon>
        <taxon>Actinomycetota</taxon>
        <taxon>Actinomycetes</taxon>
        <taxon>Kitasatosporales</taxon>
        <taxon>Streptomycetaceae</taxon>
        <taxon>Streptomyces</taxon>
    </lineage>
</organism>
<feature type="compositionally biased region" description="Pro residues" evidence="1">
    <location>
        <begin position="94"/>
        <end position="104"/>
    </location>
</feature>
<dbReference type="Proteomes" id="UP000594205">
    <property type="component" value="Chromosome"/>
</dbReference>
<dbReference type="EMBL" id="CP063373">
    <property type="protein sequence ID" value="QOV39420.1"/>
    <property type="molecule type" value="Genomic_DNA"/>
</dbReference>
<evidence type="ECO:0000256" key="1">
    <source>
        <dbReference type="SAM" id="MobiDB-lite"/>
    </source>
</evidence>
<keyword evidence="3" id="KW-1185">Reference proteome</keyword>
<dbReference type="KEGG" id="sfeu:IM697_14105"/>
<reference evidence="2 3" key="1">
    <citation type="submission" date="2020-10" db="EMBL/GenBank/DDBJ databases">
        <title>Streptomyces ferrugineus complate genome analysis.</title>
        <authorList>
            <person name="Anwar N."/>
        </authorList>
    </citation>
    <scope>NUCLEOTIDE SEQUENCE [LARGE SCALE GENOMIC DNA]</scope>
    <source>
        <strain evidence="2 3">CCTCC AA2014009</strain>
    </source>
</reference>
<sequence>MLGSGTTSAAATVKAPGSRTSVPAYRTATSAGPGSSAGTATDSTTVPPGSGRSTGTPGTCSPPMLTAAPRSSSAGSKWTSVSSIPITSPGSAAPSPPVSTPAIR</sequence>
<feature type="compositionally biased region" description="Polar residues" evidence="1">
    <location>
        <begin position="1"/>
        <end position="10"/>
    </location>
</feature>
<dbReference type="RefSeq" id="WP_194048033.1">
    <property type="nucleotide sequence ID" value="NZ_CP063373.1"/>
</dbReference>
<protein>
    <submittedName>
        <fullName evidence="2">Uncharacterized protein</fullName>
    </submittedName>
</protein>